<name>A0A7D5PBH8_9EURY</name>
<keyword evidence="2" id="KW-1185">Reference proteome</keyword>
<reference evidence="1 2" key="1">
    <citation type="submission" date="2020-07" db="EMBL/GenBank/DDBJ databases">
        <title>Halosimplex litoreum sp. nov. and Halosimplex rubrum sp. nov., isolated from different salt environments.</title>
        <authorList>
            <person name="Cui H."/>
        </authorList>
    </citation>
    <scope>NUCLEOTIDE SEQUENCE [LARGE SCALE GENOMIC DNA]</scope>
    <source>
        <strain evidence="1 2">R2</strain>
    </source>
</reference>
<evidence type="ECO:0000313" key="2">
    <source>
        <dbReference type="Proteomes" id="UP000509346"/>
    </source>
</evidence>
<dbReference type="InterPro" id="IPR055687">
    <property type="entry name" value="DUF7263"/>
</dbReference>
<organism evidence="1 2">
    <name type="scientific">Halosimplex pelagicum</name>
    <dbReference type="NCBI Taxonomy" id="869886"/>
    <lineage>
        <taxon>Archaea</taxon>
        <taxon>Methanobacteriati</taxon>
        <taxon>Methanobacteriota</taxon>
        <taxon>Stenosarchaea group</taxon>
        <taxon>Halobacteria</taxon>
        <taxon>Halobacteriales</taxon>
        <taxon>Haloarculaceae</taxon>
        <taxon>Halosimplex</taxon>
    </lineage>
</organism>
<gene>
    <name evidence="1" type="ORF">HZS54_08700</name>
</gene>
<dbReference type="RefSeq" id="WP_179921941.1">
    <property type="nucleotide sequence ID" value="NZ_CP058909.1"/>
</dbReference>
<sequence length="242" mass="25544">MDVNGSGRRSNGSRRVSRSSRAQANLAALAAALFALTTVTVLGVAAANGALAGEFRDAGERHAATAVADRIVADASPVTNRSNVLDRGAVASLDAAALRSRYPILDGRSVRVTVDGRVVAAAGTPSGGITRRRIVLVERRRNETVTPSFSGPNRVTLPRRTPWVDLEIGPPDNVSVSAVRANDRIVLRDPGGLDGRYTVSLSRRETVQFTFLANSSLDRGDVTLTFAPSNTTKARLGVTVDD</sequence>
<protein>
    <submittedName>
        <fullName evidence="1">Uncharacterized protein</fullName>
    </submittedName>
</protein>
<proteinExistence type="predicted"/>
<dbReference type="EMBL" id="CP058909">
    <property type="protein sequence ID" value="QLH81698.1"/>
    <property type="molecule type" value="Genomic_DNA"/>
</dbReference>
<dbReference type="Pfam" id="PF23924">
    <property type="entry name" value="DUF7263"/>
    <property type="match status" value="1"/>
</dbReference>
<evidence type="ECO:0000313" key="1">
    <source>
        <dbReference type="EMBL" id="QLH81698.1"/>
    </source>
</evidence>
<dbReference type="AlphaFoldDB" id="A0A7D5PBH8"/>
<dbReference type="OrthoDB" id="270259at2157"/>
<dbReference type="GeneID" id="56082663"/>
<dbReference type="KEGG" id="hpel:HZS54_08700"/>
<dbReference type="Proteomes" id="UP000509346">
    <property type="component" value="Chromosome"/>
</dbReference>
<accession>A0A7D5PBH8</accession>